<evidence type="ECO:0000256" key="4">
    <source>
        <dbReference type="ARBA" id="ARBA00022989"/>
    </source>
</evidence>
<dbReference type="PANTHER" id="PTHR31769">
    <property type="entry name" value="OS07G0462200 PROTEIN-RELATED"/>
    <property type="match status" value="1"/>
</dbReference>
<evidence type="ECO:0000256" key="3">
    <source>
        <dbReference type="ARBA" id="ARBA00022729"/>
    </source>
</evidence>
<comment type="similarity">
    <text evidence="6">Belongs to the DESIGUAL family.</text>
</comment>
<evidence type="ECO:0000313" key="9">
    <source>
        <dbReference type="Proteomes" id="UP001151287"/>
    </source>
</evidence>
<dbReference type="AlphaFoldDB" id="A0A9Q0CCR9"/>
<evidence type="ECO:0000256" key="7">
    <source>
        <dbReference type="SAM" id="Phobius"/>
    </source>
</evidence>
<evidence type="ECO:0000256" key="1">
    <source>
        <dbReference type="ARBA" id="ARBA00004127"/>
    </source>
</evidence>
<keyword evidence="5 7" id="KW-0472">Membrane</keyword>
<keyword evidence="3" id="KW-0732">Signal</keyword>
<sequence length="200" mass="21476">MKMSATLKIALAVSVFGCLSFIFGCIAENKKPDNGTPYTKGDVVVCHYPNDPSIALGALSIILLAASCVAGQVAVFFPYKGKSVPKDVLFSNISLAVFYIVAQGVTALALGLTLWATVTEGLHRHWNTHHNLETDCPTAKTGLFGGAAFLSLDACLFWLVCQMLTLNAHSDYLDRDEDSKGEYGEVLAADFYTSGTRSKV</sequence>
<dbReference type="InterPro" id="IPR009606">
    <property type="entry name" value="DEAL/Modifying_wall_lignin1/2"/>
</dbReference>
<evidence type="ECO:0000256" key="2">
    <source>
        <dbReference type="ARBA" id="ARBA00022692"/>
    </source>
</evidence>
<dbReference type="EMBL" id="JAMQYH010000004">
    <property type="protein sequence ID" value="KAJ1691355.1"/>
    <property type="molecule type" value="Genomic_DNA"/>
</dbReference>
<dbReference type="OrthoDB" id="1931917at2759"/>
<organism evidence="8 9">
    <name type="scientific">Rhynchospora breviuscula</name>
    <dbReference type="NCBI Taxonomy" id="2022672"/>
    <lineage>
        <taxon>Eukaryota</taxon>
        <taxon>Viridiplantae</taxon>
        <taxon>Streptophyta</taxon>
        <taxon>Embryophyta</taxon>
        <taxon>Tracheophyta</taxon>
        <taxon>Spermatophyta</taxon>
        <taxon>Magnoliopsida</taxon>
        <taxon>Liliopsida</taxon>
        <taxon>Poales</taxon>
        <taxon>Cyperaceae</taxon>
        <taxon>Cyperoideae</taxon>
        <taxon>Rhynchosporeae</taxon>
        <taxon>Rhynchospora</taxon>
    </lineage>
</organism>
<feature type="transmembrane region" description="Helical" evidence="7">
    <location>
        <begin position="138"/>
        <end position="160"/>
    </location>
</feature>
<keyword evidence="2 7" id="KW-0812">Transmembrane</keyword>
<dbReference type="Proteomes" id="UP001151287">
    <property type="component" value="Unassembled WGS sequence"/>
</dbReference>
<feature type="transmembrane region" description="Helical" evidence="7">
    <location>
        <begin position="89"/>
        <end position="118"/>
    </location>
</feature>
<comment type="caution">
    <text evidence="8">The sequence shown here is derived from an EMBL/GenBank/DDBJ whole genome shotgun (WGS) entry which is preliminary data.</text>
</comment>
<keyword evidence="4 7" id="KW-1133">Transmembrane helix</keyword>
<reference evidence="8" key="1">
    <citation type="journal article" date="2022" name="Cell">
        <title>Repeat-based holocentromeres influence genome architecture and karyotype evolution.</title>
        <authorList>
            <person name="Hofstatter P.G."/>
            <person name="Thangavel G."/>
            <person name="Lux T."/>
            <person name="Neumann P."/>
            <person name="Vondrak T."/>
            <person name="Novak P."/>
            <person name="Zhang M."/>
            <person name="Costa L."/>
            <person name="Castellani M."/>
            <person name="Scott A."/>
            <person name="Toegelov H."/>
            <person name="Fuchs J."/>
            <person name="Mata-Sucre Y."/>
            <person name="Dias Y."/>
            <person name="Vanzela A.L.L."/>
            <person name="Huettel B."/>
            <person name="Almeida C.C.S."/>
            <person name="Simkova H."/>
            <person name="Souza G."/>
            <person name="Pedrosa-Harand A."/>
            <person name="Macas J."/>
            <person name="Mayer K.F.X."/>
            <person name="Houben A."/>
            <person name="Marques A."/>
        </authorList>
    </citation>
    <scope>NUCLEOTIDE SEQUENCE</scope>
    <source>
        <strain evidence="8">RhyBre1mFocal</strain>
    </source>
</reference>
<dbReference type="GO" id="GO:0012505">
    <property type="term" value="C:endomembrane system"/>
    <property type="evidence" value="ECO:0007669"/>
    <property type="project" value="UniProtKB-SubCell"/>
</dbReference>
<gene>
    <name evidence="8" type="ORF">LUZ63_015510</name>
</gene>
<dbReference type="InterPro" id="IPR052222">
    <property type="entry name" value="DESIGUAL"/>
</dbReference>
<proteinExistence type="inferred from homology"/>
<feature type="transmembrane region" description="Helical" evidence="7">
    <location>
        <begin position="54"/>
        <end position="77"/>
    </location>
</feature>
<name>A0A9Q0CCR9_9POAL</name>
<dbReference type="PROSITE" id="PS51257">
    <property type="entry name" value="PROKAR_LIPOPROTEIN"/>
    <property type="match status" value="1"/>
</dbReference>
<accession>A0A9Q0CCR9</accession>
<evidence type="ECO:0000256" key="5">
    <source>
        <dbReference type="ARBA" id="ARBA00023136"/>
    </source>
</evidence>
<dbReference type="Pfam" id="PF06749">
    <property type="entry name" value="DUF1218"/>
    <property type="match status" value="1"/>
</dbReference>
<keyword evidence="9" id="KW-1185">Reference proteome</keyword>
<comment type="subcellular location">
    <subcellularLocation>
        <location evidence="1">Endomembrane system</location>
        <topology evidence="1">Multi-pass membrane protein</topology>
    </subcellularLocation>
</comment>
<evidence type="ECO:0000313" key="8">
    <source>
        <dbReference type="EMBL" id="KAJ1691355.1"/>
    </source>
</evidence>
<evidence type="ECO:0000256" key="6">
    <source>
        <dbReference type="ARBA" id="ARBA00029467"/>
    </source>
</evidence>
<protein>
    <submittedName>
        <fullName evidence="8">Uncharacterized protein</fullName>
    </submittedName>
</protein>